<name>W9DUP9_METTI</name>
<feature type="transmembrane region" description="Helical" evidence="1">
    <location>
        <begin position="173"/>
        <end position="197"/>
    </location>
</feature>
<feature type="transmembrane region" description="Helical" evidence="1">
    <location>
        <begin position="23"/>
        <end position="44"/>
    </location>
</feature>
<keyword evidence="1" id="KW-0812">Transmembrane</keyword>
<gene>
    <name evidence="2" type="ORF">MettiDRAFT_0836</name>
</gene>
<dbReference type="AlphaFoldDB" id="W9DUP9"/>
<evidence type="ECO:0000313" key="3">
    <source>
        <dbReference type="Proteomes" id="UP000019483"/>
    </source>
</evidence>
<comment type="caution">
    <text evidence="2">The sequence shown here is derived from an EMBL/GenBank/DDBJ whole genome shotgun (WGS) entry which is preliminary data.</text>
</comment>
<keyword evidence="1" id="KW-1133">Transmembrane helix</keyword>
<feature type="transmembrane region" description="Helical" evidence="1">
    <location>
        <begin position="79"/>
        <end position="100"/>
    </location>
</feature>
<dbReference type="EMBL" id="AZAJ01000001">
    <property type="protein sequence ID" value="ETA67412.1"/>
    <property type="molecule type" value="Genomic_DNA"/>
</dbReference>
<organism evidence="2 3">
    <name type="scientific">Methanolobus tindarius DSM 2278</name>
    <dbReference type="NCBI Taxonomy" id="1090322"/>
    <lineage>
        <taxon>Archaea</taxon>
        <taxon>Methanobacteriati</taxon>
        <taxon>Methanobacteriota</taxon>
        <taxon>Stenosarchaea group</taxon>
        <taxon>Methanomicrobia</taxon>
        <taxon>Methanosarcinales</taxon>
        <taxon>Methanosarcinaceae</taxon>
        <taxon>Methanolobus</taxon>
    </lineage>
</organism>
<dbReference type="Proteomes" id="UP000019483">
    <property type="component" value="Unassembled WGS sequence"/>
</dbReference>
<feature type="transmembrane region" description="Helical" evidence="1">
    <location>
        <begin position="132"/>
        <end position="152"/>
    </location>
</feature>
<protein>
    <submittedName>
        <fullName evidence="2">Uncharacterized protein</fullName>
    </submittedName>
</protein>
<proteinExistence type="predicted"/>
<keyword evidence="1" id="KW-0472">Membrane</keyword>
<feature type="transmembrane region" description="Helical" evidence="1">
    <location>
        <begin position="107"/>
        <end position="126"/>
    </location>
</feature>
<accession>W9DUP9</accession>
<feature type="transmembrane region" description="Helical" evidence="1">
    <location>
        <begin position="209"/>
        <end position="235"/>
    </location>
</feature>
<evidence type="ECO:0000313" key="2">
    <source>
        <dbReference type="EMBL" id="ETA67412.1"/>
    </source>
</evidence>
<reference evidence="2 3" key="1">
    <citation type="submission" date="2013-08" db="EMBL/GenBank/DDBJ databases">
        <authorList>
            <consortium name="DOE Joint Genome Institute"/>
            <person name="Eisen J."/>
            <person name="Huntemann M."/>
            <person name="Han J."/>
            <person name="Chen A."/>
            <person name="Kyrpides N."/>
            <person name="Mavromatis K."/>
            <person name="Markowitz V."/>
            <person name="Palaniappan K."/>
            <person name="Ivanova N."/>
            <person name="Schaumberg A."/>
            <person name="Pati A."/>
            <person name="Liolios K."/>
            <person name="Nordberg H.P."/>
            <person name="Cantor M.N."/>
            <person name="Hua S.X."/>
            <person name="Woyke T."/>
        </authorList>
    </citation>
    <scope>NUCLEOTIDE SEQUENCE [LARGE SCALE GENOMIC DNA]</scope>
    <source>
        <strain evidence="2 3">DSM 2278</strain>
    </source>
</reference>
<keyword evidence="3" id="KW-1185">Reference proteome</keyword>
<evidence type="ECO:0000256" key="1">
    <source>
        <dbReference type="SAM" id="Phobius"/>
    </source>
</evidence>
<sequence>MNLIKWAKNKWDSFLKKEINNQYILIGHLLSTFISIGFAINQYFHAAYYSRVGTEIQTAFDLISKNHHYSMIPNESACFLAFFILAIYFVILEITVRRVLSSDALKYWIQATFVSAILIMLSQFASKSLITLWLNSAILLVGFGALFVTNQYGKNTLHNSIELKLLYDEVKGFIHVSTSFFSAVLISSGFAFVAFIYGTKYPNEKANWFLIIFYASMLLYISIGFLVGIIGQLYIHLIEIRQEIENREIKKKLEDCIHPIPIYVEKFLD</sequence>
<dbReference type="RefSeq" id="WP_023844548.1">
    <property type="nucleotide sequence ID" value="NZ_AZAJ01000001.1"/>
</dbReference>